<dbReference type="OrthoDB" id="9795789at2"/>
<evidence type="ECO:0000256" key="5">
    <source>
        <dbReference type="ARBA" id="ARBA00022840"/>
    </source>
</evidence>
<gene>
    <name evidence="7" type="ORF">FK268_19150</name>
</gene>
<evidence type="ECO:0000256" key="4">
    <source>
        <dbReference type="ARBA" id="ARBA00022777"/>
    </source>
</evidence>
<comment type="caution">
    <text evidence="7">The sequence shown here is derived from an EMBL/GenBank/DDBJ whole genome shotgun (WGS) entry which is preliminary data.</text>
</comment>
<dbReference type="PROSITE" id="PS00584">
    <property type="entry name" value="PFKB_KINASES_2"/>
    <property type="match status" value="1"/>
</dbReference>
<keyword evidence="3" id="KW-0547">Nucleotide-binding</keyword>
<evidence type="ECO:0000256" key="3">
    <source>
        <dbReference type="ARBA" id="ARBA00022741"/>
    </source>
</evidence>
<name>A0A5C5RIL3_9ACTN</name>
<dbReference type="InterPro" id="IPR002173">
    <property type="entry name" value="Carboh/pur_kinase_PfkB_CS"/>
</dbReference>
<dbReference type="PANTHER" id="PTHR43085:SF1">
    <property type="entry name" value="PSEUDOURIDINE KINASE-RELATED"/>
    <property type="match status" value="1"/>
</dbReference>
<evidence type="ECO:0000259" key="6">
    <source>
        <dbReference type="Pfam" id="PF00294"/>
    </source>
</evidence>
<dbReference type="PANTHER" id="PTHR43085">
    <property type="entry name" value="HEXOKINASE FAMILY MEMBER"/>
    <property type="match status" value="1"/>
</dbReference>
<dbReference type="EMBL" id="VIGV01000008">
    <property type="protein sequence ID" value="TWS22580.1"/>
    <property type="molecule type" value="Genomic_DNA"/>
</dbReference>
<evidence type="ECO:0000256" key="1">
    <source>
        <dbReference type="ARBA" id="ARBA00010688"/>
    </source>
</evidence>
<comment type="similarity">
    <text evidence="1">Belongs to the carbohydrate kinase PfkB family.</text>
</comment>
<keyword evidence="4 7" id="KW-0418">Kinase</keyword>
<dbReference type="GO" id="GO:0016301">
    <property type="term" value="F:kinase activity"/>
    <property type="evidence" value="ECO:0007669"/>
    <property type="project" value="UniProtKB-KW"/>
</dbReference>
<feature type="domain" description="Carbohydrate kinase PfkB" evidence="6">
    <location>
        <begin position="6"/>
        <end position="300"/>
    </location>
</feature>
<evidence type="ECO:0000313" key="8">
    <source>
        <dbReference type="Proteomes" id="UP000319792"/>
    </source>
</evidence>
<evidence type="ECO:0000313" key="7">
    <source>
        <dbReference type="EMBL" id="TWS22580.1"/>
    </source>
</evidence>
<dbReference type="InterPro" id="IPR050306">
    <property type="entry name" value="PfkB_Carbo_kinase"/>
</dbReference>
<organism evidence="7 8">
    <name type="scientific">Tsukamurella sputi</name>
    <dbReference type="NCBI Taxonomy" id="2591848"/>
    <lineage>
        <taxon>Bacteria</taxon>
        <taxon>Bacillati</taxon>
        <taxon>Actinomycetota</taxon>
        <taxon>Actinomycetes</taxon>
        <taxon>Mycobacteriales</taxon>
        <taxon>Tsukamurellaceae</taxon>
        <taxon>Tsukamurella</taxon>
    </lineage>
</organism>
<reference evidence="7 8" key="2">
    <citation type="submission" date="2019-08" db="EMBL/GenBank/DDBJ databases">
        <title>Tsukamurella conjunctivitidis sp. nov., Tsukamurella assacharolytica sp. nov. and Tsukamurella sputae sp. nov. isolated from patients with conjunctivitis, bacteraemia (lymphoma) and respiratory infection (sputum) in Hong Kong.</title>
        <authorList>
            <person name="Fok K.M.N."/>
            <person name="Fong J.Y.H."/>
        </authorList>
    </citation>
    <scope>NUCLEOTIDE SEQUENCE [LARGE SCALE GENOMIC DNA]</scope>
    <source>
        <strain evidence="7 8">HKU70</strain>
    </source>
</reference>
<accession>A0A5C5RIL3</accession>
<protein>
    <submittedName>
        <fullName evidence="7">Carbohydrate kinase</fullName>
    </submittedName>
</protein>
<keyword evidence="2" id="KW-0808">Transferase</keyword>
<keyword evidence="5" id="KW-0067">ATP-binding</keyword>
<reference evidence="7 8" key="1">
    <citation type="submission" date="2019-06" db="EMBL/GenBank/DDBJ databases">
        <authorList>
            <person name="Teng J.L.L."/>
            <person name="Lee H.H."/>
            <person name="Lau S.K.P."/>
            <person name="Woo P.C.Y."/>
        </authorList>
    </citation>
    <scope>NUCLEOTIDE SEQUENCE [LARGE SCALE GENOMIC DNA]</scope>
    <source>
        <strain evidence="7 8">HKU70</strain>
    </source>
</reference>
<sequence>MTDRTLCLGEALVDVVLRDGAEPSEHVGGSLFNVACGLASLGDPTSILSWWGRDVRGHRIAETASRAGVEVVAGSDGAANTPLAYAHVDAEGRATYEFDLAWEVPDIGSLERYGHLHTGSFAATLAPGADGVRDVVSRIRDHATVSYDPNIRPALMGTPAEVLPRVTEMIGLADVVKASDEDVAWLYPDEPVEDVMRRWIAAGPAMVVLTRGPWGAYALLAGNRDMLHVDQLTVEVGDTVGAGDSFMAGLVSGLLDAGYLGSRYAARRLRSAQWSDVQPALHRAVITSALTVSRAGAYAPSMDEVAAVRAQDPTLR</sequence>
<keyword evidence="8" id="KW-1185">Reference proteome</keyword>
<dbReference type="RefSeq" id="WP_146436970.1">
    <property type="nucleotide sequence ID" value="NZ_VIGV01000008.1"/>
</dbReference>
<dbReference type="Proteomes" id="UP000319792">
    <property type="component" value="Unassembled WGS sequence"/>
</dbReference>
<evidence type="ECO:0000256" key="2">
    <source>
        <dbReference type="ARBA" id="ARBA00022679"/>
    </source>
</evidence>
<dbReference type="InterPro" id="IPR029056">
    <property type="entry name" value="Ribokinase-like"/>
</dbReference>
<dbReference type="GO" id="GO:0005524">
    <property type="term" value="F:ATP binding"/>
    <property type="evidence" value="ECO:0007669"/>
    <property type="project" value="UniProtKB-KW"/>
</dbReference>
<dbReference type="Gene3D" id="3.40.1190.20">
    <property type="match status" value="1"/>
</dbReference>
<proteinExistence type="inferred from homology"/>
<dbReference type="AlphaFoldDB" id="A0A5C5RIL3"/>
<dbReference type="InterPro" id="IPR011611">
    <property type="entry name" value="PfkB_dom"/>
</dbReference>
<dbReference type="Pfam" id="PF00294">
    <property type="entry name" value="PfkB"/>
    <property type="match status" value="1"/>
</dbReference>
<dbReference type="SUPFAM" id="SSF53613">
    <property type="entry name" value="Ribokinase-like"/>
    <property type="match status" value="1"/>
</dbReference>